<keyword evidence="3" id="KW-0472">Membrane</keyword>
<dbReference type="PANTHER" id="PTHR30332">
    <property type="entry name" value="PROBABLE GENERAL SECRETION PATHWAY PROTEIN D"/>
    <property type="match status" value="1"/>
</dbReference>
<dbReference type="PANTHER" id="PTHR30332:SF17">
    <property type="entry name" value="TYPE IV PILIATION SYSTEM PROTEIN DR_0774-RELATED"/>
    <property type="match status" value="1"/>
</dbReference>
<dbReference type="PRINTS" id="PR00811">
    <property type="entry name" value="BCTERIALGSPD"/>
</dbReference>
<feature type="domain" description="NolW-like" evidence="9">
    <location>
        <begin position="284"/>
        <end position="342"/>
    </location>
</feature>
<dbReference type="Pfam" id="PF03958">
    <property type="entry name" value="Secretin_N"/>
    <property type="match status" value="3"/>
</dbReference>
<dbReference type="GO" id="GO:0009279">
    <property type="term" value="C:cell outer membrane"/>
    <property type="evidence" value="ECO:0007669"/>
    <property type="project" value="UniProtKB-SubCell"/>
</dbReference>
<keyword evidence="5" id="KW-0813">Transport</keyword>
<proteinExistence type="inferred from homology"/>
<keyword evidence="2 7" id="KW-0732">Signal</keyword>
<dbReference type="GO" id="GO:0015627">
    <property type="term" value="C:type II protein secretion system complex"/>
    <property type="evidence" value="ECO:0007669"/>
    <property type="project" value="TreeGrafter"/>
</dbReference>
<dbReference type="AlphaFoldDB" id="A0A3A4R074"/>
<dbReference type="InterPro" id="IPR038591">
    <property type="entry name" value="NolW-like_sf"/>
</dbReference>
<sequence length="684" mass="76880">MKNILKLSALSAFLVMGFGILWVAAQPVPPGEDPSRMERGFEYMRQSRDKVMTGDQTKDLLQEKSKDASSQKISLELRNINIVDVLKILSQTGGINIVAGPSVRGNTTIFLEDVNVWDALRIILEINQLAYVQDGEILKVLSEKEYQDKYGVPFHDTAQTQVFRLKHATVEDVNRALTSIKSSVGKIIIDERTNTLIVIDTPDAMVSLKKVVEELDVKVETRVFQLTYTTPDVIEKVAKDVITKKGIIQVDELTNKIIVTDTVEALDFLEGIIKEYDMRPRTITKTYYLRFASYEDVETKVKDLLTKDVGVVISDKRTNALVITDYPEKIEDLLPVIESLDKVHRQVLIDCKIIAVVMNDNFAMGIDFERIYENMKNYTMGVEEQFGATTGEGQAFPVPVRPTTDVGFPGTGSGTGTIITLGKPNEMNAVIRTLKSMGKTKLLSEPRITVMNNEEAQIQVGTDEPFVTSSNTVNASTNTVAEDIQFIDVGVLLSVTPTINDEDYVTMKIKPEVSQVQRTVLTSQSNEIPVVQTSELETTVMVKNLQTIVLGGLIRETRVKDEARVPIIGAIPILGMPFRSTSTRIDQEELVVFITPEIISGEETMYKPPYSRSFSREFLYQLNELEKINELKYKDYLQDKDAENMGNHMKNNNKDTDLNEMKKSLNDPANLPEEEKKKLFFGIF</sequence>
<protein>
    <recommendedName>
        <fullName evidence="12">Type II secretion system protein GspD</fullName>
    </recommendedName>
</protein>
<dbReference type="InterPro" id="IPR050810">
    <property type="entry name" value="Bact_Secretion_Sys_Channel"/>
</dbReference>
<feature type="chain" id="PRO_5017375634" description="Type II secretion system protein GspD" evidence="7">
    <location>
        <begin position="25"/>
        <end position="684"/>
    </location>
</feature>
<comment type="subcellular location">
    <subcellularLocation>
        <location evidence="5">Cell outer membrane</location>
    </subcellularLocation>
    <subcellularLocation>
        <location evidence="1">Membrane</location>
    </subcellularLocation>
</comment>
<dbReference type="Gene3D" id="3.30.1370.120">
    <property type="match status" value="3"/>
</dbReference>
<evidence type="ECO:0000256" key="7">
    <source>
        <dbReference type="SAM" id="SignalP"/>
    </source>
</evidence>
<feature type="signal peptide" evidence="7">
    <location>
        <begin position="1"/>
        <end position="24"/>
    </location>
</feature>
<evidence type="ECO:0000256" key="2">
    <source>
        <dbReference type="ARBA" id="ARBA00022729"/>
    </source>
</evidence>
<feature type="region of interest" description="Disordered" evidence="6">
    <location>
        <begin position="643"/>
        <end position="669"/>
    </location>
</feature>
<dbReference type="InterPro" id="IPR001775">
    <property type="entry name" value="GspD/PilQ"/>
</dbReference>
<dbReference type="PRINTS" id="PR01032">
    <property type="entry name" value="PHAGEIV"/>
</dbReference>
<accession>A0A3A4R074</accession>
<organism evidence="10 11">
    <name type="scientific">Candidatus Auribacter fodinae</name>
    <dbReference type="NCBI Taxonomy" id="2093366"/>
    <lineage>
        <taxon>Bacteria</taxon>
        <taxon>Pseudomonadati</taxon>
        <taxon>Candidatus Auribacterota</taxon>
        <taxon>Candidatus Auribacteria</taxon>
        <taxon>Candidatus Auribacterales</taxon>
        <taxon>Candidatus Auribacteraceae</taxon>
        <taxon>Candidatus Auribacter</taxon>
    </lineage>
</organism>
<evidence type="ECO:0000256" key="5">
    <source>
        <dbReference type="RuleBase" id="RU004004"/>
    </source>
</evidence>
<dbReference type="Proteomes" id="UP000266426">
    <property type="component" value="Unassembled WGS sequence"/>
</dbReference>
<comment type="caution">
    <text evidence="10">The sequence shown here is derived from an EMBL/GenBank/DDBJ whole genome shotgun (WGS) entry which is preliminary data.</text>
</comment>
<evidence type="ECO:0000256" key="1">
    <source>
        <dbReference type="ARBA" id="ARBA00004370"/>
    </source>
</evidence>
<evidence type="ECO:0000256" key="4">
    <source>
        <dbReference type="RuleBase" id="RU004003"/>
    </source>
</evidence>
<evidence type="ECO:0000259" key="9">
    <source>
        <dbReference type="Pfam" id="PF03958"/>
    </source>
</evidence>
<comment type="similarity">
    <text evidence="4">Belongs to the bacterial secretin family.</text>
</comment>
<evidence type="ECO:0008006" key="12">
    <source>
        <dbReference type="Google" id="ProtNLM"/>
    </source>
</evidence>
<dbReference type="Pfam" id="PF00263">
    <property type="entry name" value="Secretin"/>
    <property type="match status" value="1"/>
</dbReference>
<evidence type="ECO:0000313" key="10">
    <source>
        <dbReference type="EMBL" id="RJP59474.1"/>
    </source>
</evidence>
<dbReference type="InterPro" id="IPR005644">
    <property type="entry name" value="NolW-like"/>
</dbReference>
<evidence type="ECO:0000313" key="11">
    <source>
        <dbReference type="Proteomes" id="UP000266426"/>
    </source>
</evidence>
<evidence type="ECO:0000256" key="6">
    <source>
        <dbReference type="SAM" id="MobiDB-lite"/>
    </source>
</evidence>
<feature type="domain" description="NolW-like" evidence="9">
    <location>
        <begin position="160"/>
        <end position="218"/>
    </location>
</feature>
<gene>
    <name evidence="10" type="ORF">C4541_05935</name>
</gene>
<evidence type="ECO:0000259" key="8">
    <source>
        <dbReference type="Pfam" id="PF00263"/>
    </source>
</evidence>
<dbReference type="Gene3D" id="3.30.1370.130">
    <property type="match status" value="1"/>
</dbReference>
<feature type="domain" description="Type II/III secretion system secretin-like" evidence="8">
    <location>
        <begin position="434"/>
        <end position="599"/>
    </location>
</feature>
<reference evidence="10 11" key="1">
    <citation type="journal article" date="2017" name="ISME J.">
        <title>Energy and carbon metabolisms in a deep terrestrial subsurface fluid microbial community.</title>
        <authorList>
            <person name="Momper L."/>
            <person name="Jungbluth S.P."/>
            <person name="Lee M.D."/>
            <person name="Amend J.P."/>
        </authorList>
    </citation>
    <scope>NUCLEOTIDE SEQUENCE [LARGE SCALE GENOMIC DNA]</scope>
    <source>
        <strain evidence="10">SURF_26</strain>
    </source>
</reference>
<feature type="compositionally biased region" description="Basic and acidic residues" evidence="6">
    <location>
        <begin position="652"/>
        <end position="665"/>
    </location>
</feature>
<evidence type="ECO:0000256" key="3">
    <source>
        <dbReference type="ARBA" id="ARBA00023136"/>
    </source>
</evidence>
<name>A0A3A4R074_9BACT</name>
<dbReference type="InterPro" id="IPR004846">
    <property type="entry name" value="T2SS/T3SS_dom"/>
</dbReference>
<dbReference type="GO" id="GO:0009306">
    <property type="term" value="P:protein secretion"/>
    <property type="evidence" value="ECO:0007669"/>
    <property type="project" value="InterPro"/>
</dbReference>
<feature type="domain" description="NolW-like" evidence="9">
    <location>
        <begin position="221"/>
        <end position="280"/>
    </location>
</feature>
<dbReference type="EMBL" id="QZJZ01000048">
    <property type="protein sequence ID" value="RJP59474.1"/>
    <property type="molecule type" value="Genomic_DNA"/>
</dbReference>